<dbReference type="SMART" id="SM00184">
    <property type="entry name" value="RING"/>
    <property type="match status" value="1"/>
</dbReference>
<dbReference type="EMBL" id="JOKQ01000010">
    <property type="protein sequence ID" value="KHN69023.1"/>
    <property type="molecule type" value="Genomic_DNA"/>
</dbReference>
<evidence type="ECO:0000313" key="7">
    <source>
        <dbReference type="Proteomes" id="UP000031056"/>
    </source>
</evidence>
<dbReference type="InterPro" id="IPR017907">
    <property type="entry name" value="Znf_RING_CS"/>
</dbReference>
<dbReference type="GeneID" id="26262417"/>
<dbReference type="PROSITE" id="PS00518">
    <property type="entry name" value="ZF_RING_1"/>
    <property type="match status" value="1"/>
</dbReference>
<reference evidence="6 7" key="1">
    <citation type="journal article" date="2014" name="MBio">
        <title>The Ordospora colligata genome; evolution of extreme reduction in microsporidia and host-to-parasite horizontal gene transfer.</title>
        <authorList>
            <person name="Pombert J.-F."/>
            <person name="Haag K.L."/>
            <person name="Beidas S."/>
            <person name="Ebert D."/>
            <person name="Keeling P.J."/>
        </authorList>
    </citation>
    <scope>NUCLEOTIDE SEQUENCE [LARGE SCALE GENOMIC DNA]</scope>
    <source>
        <strain evidence="6 7">OC4</strain>
    </source>
</reference>
<dbReference type="VEuPathDB" id="MicrosporidiaDB:M896_100070"/>
<dbReference type="RefSeq" id="XP_014563065.1">
    <property type="nucleotide sequence ID" value="XM_014707579.1"/>
</dbReference>
<dbReference type="Pfam" id="PF13923">
    <property type="entry name" value="zf-C3HC4_2"/>
    <property type="match status" value="1"/>
</dbReference>
<dbReference type="PROSITE" id="PS50089">
    <property type="entry name" value="ZF_RING_2"/>
    <property type="match status" value="1"/>
</dbReference>
<gene>
    <name evidence="6" type="ORF">M896_100070</name>
</gene>
<accession>A0A0B2UI45</accession>
<evidence type="ECO:0000256" key="3">
    <source>
        <dbReference type="ARBA" id="ARBA00022833"/>
    </source>
</evidence>
<protein>
    <submittedName>
        <fullName evidence="6">RING-finger-containing E3 ubiquitin ligase</fullName>
    </submittedName>
</protein>
<dbReference type="OrthoDB" id="6270329at2759"/>
<dbReference type="GO" id="GO:0016874">
    <property type="term" value="F:ligase activity"/>
    <property type="evidence" value="ECO:0007669"/>
    <property type="project" value="UniProtKB-KW"/>
</dbReference>
<evidence type="ECO:0000256" key="1">
    <source>
        <dbReference type="ARBA" id="ARBA00022723"/>
    </source>
</evidence>
<dbReference type="Gene3D" id="3.30.40.10">
    <property type="entry name" value="Zinc/RING finger domain, C3HC4 (zinc finger)"/>
    <property type="match status" value="1"/>
</dbReference>
<sequence length="96" mass="10869">MNEVCGVCGGKIIVKYESECGHVFCYLCIKKELKIRGVCPVCGKGPYEMSNMMIVDGFKRCVRHELKREGGDKFVLKACKLKKYAREVCGKKLDIE</sequence>
<evidence type="ECO:0000259" key="5">
    <source>
        <dbReference type="PROSITE" id="PS50089"/>
    </source>
</evidence>
<keyword evidence="3" id="KW-0862">Zinc</keyword>
<dbReference type="InParanoid" id="A0A0B2UI45"/>
<dbReference type="AlphaFoldDB" id="A0A0B2UI45"/>
<dbReference type="Proteomes" id="UP000031056">
    <property type="component" value="Unassembled WGS sequence"/>
</dbReference>
<keyword evidence="2 4" id="KW-0863">Zinc-finger</keyword>
<keyword evidence="1" id="KW-0479">Metal-binding</keyword>
<dbReference type="InterPro" id="IPR001841">
    <property type="entry name" value="Znf_RING"/>
</dbReference>
<dbReference type="InterPro" id="IPR013083">
    <property type="entry name" value="Znf_RING/FYVE/PHD"/>
</dbReference>
<evidence type="ECO:0000256" key="2">
    <source>
        <dbReference type="ARBA" id="ARBA00022771"/>
    </source>
</evidence>
<evidence type="ECO:0000313" key="6">
    <source>
        <dbReference type="EMBL" id="KHN69023.1"/>
    </source>
</evidence>
<organism evidence="6 7">
    <name type="scientific">Ordospora colligata OC4</name>
    <dbReference type="NCBI Taxonomy" id="1354746"/>
    <lineage>
        <taxon>Eukaryota</taxon>
        <taxon>Fungi</taxon>
        <taxon>Fungi incertae sedis</taxon>
        <taxon>Microsporidia</taxon>
        <taxon>Ordosporidae</taxon>
        <taxon>Ordospora</taxon>
    </lineage>
</organism>
<feature type="domain" description="RING-type" evidence="5">
    <location>
        <begin position="5"/>
        <end position="42"/>
    </location>
</feature>
<proteinExistence type="predicted"/>
<dbReference type="SUPFAM" id="SSF57850">
    <property type="entry name" value="RING/U-box"/>
    <property type="match status" value="1"/>
</dbReference>
<keyword evidence="7" id="KW-1185">Reference proteome</keyword>
<dbReference type="HOGENOM" id="CLU_2427029_0_0_1"/>
<comment type="caution">
    <text evidence="6">The sequence shown here is derived from an EMBL/GenBank/DDBJ whole genome shotgun (WGS) entry which is preliminary data.</text>
</comment>
<evidence type="ECO:0000256" key="4">
    <source>
        <dbReference type="PROSITE-ProRule" id="PRU00175"/>
    </source>
</evidence>
<dbReference type="GO" id="GO:0008270">
    <property type="term" value="F:zinc ion binding"/>
    <property type="evidence" value="ECO:0007669"/>
    <property type="project" value="UniProtKB-KW"/>
</dbReference>
<keyword evidence="6" id="KW-0436">Ligase</keyword>
<name>A0A0B2UI45_9MICR</name>